<accession>A0A517YS97</accession>
<feature type="transmembrane region" description="Helical" evidence="2">
    <location>
        <begin position="48"/>
        <end position="68"/>
    </location>
</feature>
<organism evidence="3 4">
    <name type="scientific">Poriferisphaera corsica</name>
    <dbReference type="NCBI Taxonomy" id="2528020"/>
    <lineage>
        <taxon>Bacteria</taxon>
        <taxon>Pseudomonadati</taxon>
        <taxon>Planctomycetota</taxon>
        <taxon>Phycisphaerae</taxon>
        <taxon>Phycisphaerales</taxon>
        <taxon>Phycisphaeraceae</taxon>
        <taxon>Poriferisphaera</taxon>
    </lineage>
</organism>
<name>A0A517YS97_9BACT</name>
<feature type="transmembrane region" description="Helical" evidence="2">
    <location>
        <begin position="441"/>
        <end position="459"/>
    </location>
</feature>
<feature type="transmembrane region" description="Helical" evidence="2">
    <location>
        <begin position="312"/>
        <end position="333"/>
    </location>
</feature>
<feature type="transmembrane region" description="Helical" evidence="2">
    <location>
        <begin position="471"/>
        <end position="494"/>
    </location>
</feature>
<dbReference type="AlphaFoldDB" id="A0A517YS97"/>
<feature type="transmembrane region" description="Helical" evidence="2">
    <location>
        <begin position="596"/>
        <end position="617"/>
    </location>
</feature>
<evidence type="ECO:0000256" key="1">
    <source>
        <dbReference type="SAM" id="MobiDB-lite"/>
    </source>
</evidence>
<feature type="transmembrane region" description="Helical" evidence="2">
    <location>
        <begin position="80"/>
        <end position="101"/>
    </location>
</feature>
<feature type="transmembrane region" description="Helical" evidence="2">
    <location>
        <begin position="500"/>
        <end position="521"/>
    </location>
</feature>
<keyword evidence="2" id="KW-1133">Transmembrane helix</keyword>
<feature type="transmembrane region" description="Helical" evidence="2">
    <location>
        <begin position="533"/>
        <end position="558"/>
    </location>
</feature>
<keyword evidence="2" id="KW-0812">Transmembrane</keyword>
<reference evidence="3 4" key="1">
    <citation type="submission" date="2019-02" db="EMBL/GenBank/DDBJ databases">
        <title>Deep-cultivation of Planctomycetes and their phenomic and genomic characterization uncovers novel biology.</title>
        <authorList>
            <person name="Wiegand S."/>
            <person name="Jogler M."/>
            <person name="Boedeker C."/>
            <person name="Pinto D."/>
            <person name="Vollmers J."/>
            <person name="Rivas-Marin E."/>
            <person name="Kohn T."/>
            <person name="Peeters S.H."/>
            <person name="Heuer A."/>
            <person name="Rast P."/>
            <person name="Oberbeckmann S."/>
            <person name="Bunk B."/>
            <person name="Jeske O."/>
            <person name="Meyerdierks A."/>
            <person name="Storesund J.E."/>
            <person name="Kallscheuer N."/>
            <person name="Luecker S."/>
            <person name="Lage O.M."/>
            <person name="Pohl T."/>
            <person name="Merkel B.J."/>
            <person name="Hornburger P."/>
            <person name="Mueller R.-W."/>
            <person name="Bruemmer F."/>
            <person name="Labrenz M."/>
            <person name="Spormann A.M."/>
            <person name="Op den Camp H."/>
            <person name="Overmann J."/>
            <person name="Amann R."/>
            <person name="Jetten M.S.M."/>
            <person name="Mascher T."/>
            <person name="Medema M.H."/>
            <person name="Devos D.P."/>
            <person name="Kaster A.-K."/>
            <person name="Ovreas L."/>
            <person name="Rohde M."/>
            <person name="Galperin M.Y."/>
            <person name="Jogler C."/>
        </authorList>
    </citation>
    <scope>NUCLEOTIDE SEQUENCE [LARGE SCALE GENOMIC DNA]</scope>
    <source>
        <strain evidence="3 4">KS4</strain>
    </source>
</reference>
<evidence type="ECO:0008006" key="5">
    <source>
        <dbReference type="Google" id="ProtNLM"/>
    </source>
</evidence>
<dbReference type="RefSeq" id="WP_145075653.1">
    <property type="nucleotide sequence ID" value="NZ_CP036425.1"/>
</dbReference>
<dbReference type="OrthoDB" id="9788724at2"/>
<sequence>MSQAAVGPTSPPPPPEAPALLNQASGNTNAKTVGGGGRVISIDALRGFIIIMMLFVNASGGVFKSQWWMGHLAAGKMGMALADFVFGSFLFITGLSIPFAFKKRLAMDAPAKLFWHIGLRVVSLLIIGHFMMGSPIDHIRYFSEINSGYGAYWDTRLWVILVFVSVFMIWHHVNVTSDLGRKISAAVRVLGAVGLGFAWWCFTVKDWKGDIGINFAPYWYGIVGLIGAAYLVAAVFYLLFRDNRVALVLGILTLFNVFFVVMATHEEYGNLRGVTAIYITLVSLGTIYYAIRGVKDAWADAKAKGSHWVMPTLFTGMGSLVVLFVGYMAVLVLQGMGTEAGVKADYVMWMPWAVWPMVMGVLSVCAVGWFVVAGQKAANPENRLFLWGLGAVVAGAIVYGWWWTIDAGWFVKVAGEVVENKLWAMTPIIGDNGGLVQRASVSTHATSAMLGLMMGLVIADNKKYPNPLDKITTIMTYALVCVVFALISAKWYGIHKNGAMPAYSLICAAFCMVMWVIFYLWIDVKGWKKWSVLFVMAGANPLTMYLIGYPVNAAFFMLDQWTWGGGSGAVFTPNVFNRADLPWFGASLDWSSWQPWIGVVKCLVWAFFTAWVVGMLAKKNFKLKL</sequence>
<feature type="transmembrane region" description="Helical" evidence="2">
    <location>
        <begin position="246"/>
        <end position="265"/>
    </location>
</feature>
<feature type="transmembrane region" description="Helical" evidence="2">
    <location>
        <begin position="353"/>
        <end position="372"/>
    </location>
</feature>
<dbReference type="PANTHER" id="PTHR31061">
    <property type="entry name" value="LD22376P"/>
    <property type="match status" value="1"/>
</dbReference>
<dbReference type="EMBL" id="CP036425">
    <property type="protein sequence ID" value="QDU33092.1"/>
    <property type="molecule type" value="Genomic_DNA"/>
</dbReference>
<feature type="transmembrane region" description="Helical" evidence="2">
    <location>
        <begin position="271"/>
        <end position="291"/>
    </location>
</feature>
<feature type="transmembrane region" description="Helical" evidence="2">
    <location>
        <begin position="217"/>
        <end position="239"/>
    </location>
</feature>
<evidence type="ECO:0000313" key="3">
    <source>
        <dbReference type="EMBL" id="QDU33092.1"/>
    </source>
</evidence>
<evidence type="ECO:0000256" key="2">
    <source>
        <dbReference type="SAM" id="Phobius"/>
    </source>
</evidence>
<proteinExistence type="predicted"/>
<feature type="transmembrane region" description="Helical" evidence="2">
    <location>
        <begin position="113"/>
        <end position="136"/>
    </location>
</feature>
<evidence type="ECO:0000313" key="4">
    <source>
        <dbReference type="Proteomes" id="UP000317369"/>
    </source>
</evidence>
<dbReference type="Proteomes" id="UP000317369">
    <property type="component" value="Chromosome"/>
</dbReference>
<protein>
    <recommendedName>
        <fullName evidence="5">DUF5009 domain-containing protein</fullName>
    </recommendedName>
</protein>
<gene>
    <name evidence="3" type="ORF">KS4_11340</name>
</gene>
<feature type="transmembrane region" description="Helical" evidence="2">
    <location>
        <begin position="156"/>
        <end position="173"/>
    </location>
</feature>
<dbReference type="KEGG" id="pcor:KS4_11340"/>
<feature type="region of interest" description="Disordered" evidence="1">
    <location>
        <begin position="1"/>
        <end position="23"/>
    </location>
</feature>
<feature type="transmembrane region" description="Helical" evidence="2">
    <location>
        <begin position="185"/>
        <end position="205"/>
    </location>
</feature>
<keyword evidence="4" id="KW-1185">Reference proteome</keyword>
<keyword evidence="2" id="KW-0472">Membrane</keyword>
<feature type="transmembrane region" description="Helical" evidence="2">
    <location>
        <begin position="384"/>
        <end position="402"/>
    </location>
</feature>
<dbReference type="PANTHER" id="PTHR31061:SF24">
    <property type="entry name" value="LD22376P"/>
    <property type="match status" value="1"/>
</dbReference>